<feature type="domain" description="Major facilitator superfamily (MFS) profile" evidence="7">
    <location>
        <begin position="29"/>
        <end position="361"/>
    </location>
</feature>
<reference evidence="8" key="1">
    <citation type="submission" date="2020-05" db="EMBL/GenBank/DDBJ databases">
        <title>Sulfur intermediates as new biogeochemical hubs in an aquatic model microbial ecosystem.</title>
        <authorList>
            <person name="Vigneron A."/>
        </authorList>
    </citation>
    <scope>NUCLEOTIDE SEQUENCE</scope>
    <source>
        <strain evidence="8">Bin.250</strain>
    </source>
</reference>
<dbReference type="CDD" id="cd17328">
    <property type="entry name" value="MFS_spinster_like"/>
    <property type="match status" value="1"/>
</dbReference>
<dbReference type="PROSITE" id="PS50850">
    <property type="entry name" value="MFS"/>
    <property type="match status" value="1"/>
</dbReference>
<keyword evidence="3 6" id="KW-0812">Transmembrane</keyword>
<feature type="transmembrane region" description="Helical" evidence="6">
    <location>
        <begin position="331"/>
        <end position="349"/>
    </location>
</feature>
<dbReference type="AlphaFoldDB" id="A0A972VYF7"/>
<dbReference type="InterPro" id="IPR020846">
    <property type="entry name" value="MFS_dom"/>
</dbReference>
<evidence type="ECO:0000256" key="6">
    <source>
        <dbReference type="SAM" id="Phobius"/>
    </source>
</evidence>
<evidence type="ECO:0000313" key="9">
    <source>
        <dbReference type="Proteomes" id="UP000754644"/>
    </source>
</evidence>
<protein>
    <submittedName>
        <fullName evidence="8">MFS transporter</fullName>
    </submittedName>
</protein>
<feature type="transmembrane region" description="Helical" evidence="6">
    <location>
        <begin position="240"/>
        <end position="261"/>
    </location>
</feature>
<comment type="caution">
    <text evidence="8">The sequence shown here is derived from an EMBL/GenBank/DDBJ whole genome shotgun (WGS) entry which is preliminary data.</text>
</comment>
<dbReference type="InterPro" id="IPR036259">
    <property type="entry name" value="MFS_trans_sf"/>
</dbReference>
<dbReference type="Proteomes" id="UP000754644">
    <property type="component" value="Unassembled WGS sequence"/>
</dbReference>
<evidence type="ECO:0000256" key="2">
    <source>
        <dbReference type="ARBA" id="ARBA00022448"/>
    </source>
</evidence>
<name>A0A972VYF7_9GAMM</name>
<dbReference type="GO" id="GO:0016020">
    <property type="term" value="C:membrane"/>
    <property type="evidence" value="ECO:0007669"/>
    <property type="project" value="UniProtKB-SubCell"/>
</dbReference>
<dbReference type="SUPFAM" id="SSF103473">
    <property type="entry name" value="MFS general substrate transporter"/>
    <property type="match status" value="1"/>
</dbReference>
<organism evidence="8 9">
    <name type="scientific">SAR86 cluster bacterium</name>
    <dbReference type="NCBI Taxonomy" id="2030880"/>
    <lineage>
        <taxon>Bacteria</taxon>
        <taxon>Pseudomonadati</taxon>
        <taxon>Pseudomonadota</taxon>
        <taxon>Gammaproteobacteria</taxon>
        <taxon>SAR86 cluster</taxon>
    </lineage>
</organism>
<gene>
    <name evidence="8" type="ORF">HQ497_09825</name>
</gene>
<sequence length="361" mass="38550">MSEAPSQEEAQLASTEKPPLYTKPYTHYVLGILTVVYVFNFIDRQILAILAQSIKVDLGLSDTQIGALSGIAFGIFYAVLGIPIARLADKYSRVNIISICLGIWSLMTALSGLAGNFWQLLAARIGVGIGEAGGSPPSHSLIADYFPVTGRASALGIYALGIPIGILFGNFAGGWIDQYFGWRNAFMLVGIPGIVLAIILKLTIKEPPRGYSEGRVPDTKAIPFKEVVRTMWAFKSFRQIAFGAATQAFVGYGAIAWMPSFLMRAHGMTSGEVGTALGLIIGIAGGIGTLSGGFLADKLGSKNVRWYMWIPACGFLVAVPFSIGVFTIDSLYVILALYTIPALLSNLYTGPTFGMTQSLAP</sequence>
<evidence type="ECO:0000256" key="1">
    <source>
        <dbReference type="ARBA" id="ARBA00004141"/>
    </source>
</evidence>
<feature type="transmembrane region" description="Helical" evidence="6">
    <location>
        <begin position="25"/>
        <end position="42"/>
    </location>
</feature>
<dbReference type="GO" id="GO:0022857">
    <property type="term" value="F:transmembrane transporter activity"/>
    <property type="evidence" value="ECO:0007669"/>
    <property type="project" value="InterPro"/>
</dbReference>
<dbReference type="InterPro" id="IPR044770">
    <property type="entry name" value="MFS_spinster-like"/>
</dbReference>
<dbReference type="PANTHER" id="PTHR23505:SF79">
    <property type="entry name" value="PROTEIN SPINSTER"/>
    <property type="match status" value="1"/>
</dbReference>
<evidence type="ECO:0000259" key="7">
    <source>
        <dbReference type="PROSITE" id="PS50850"/>
    </source>
</evidence>
<proteinExistence type="predicted"/>
<keyword evidence="2" id="KW-0813">Transport</keyword>
<keyword evidence="5 6" id="KW-0472">Membrane</keyword>
<evidence type="ECO:0000256" key="5">
    <source>
        <dbReference type="ARBA" id="ARBA00023136"/>
    </source>
</evidence>
<feature type="transmembrane region" description="Helical" evidence="6">
    <location>
        <begin position="306"/>
        <end position="325"/>
    </location>
</feature>
<feature type="non-terminal residue" evidence="8">
    <location>
        <position position="361"/>
    </location>
</feature>
<feature type="transmembrane region" description="Helical" evidence="6">
    <location>
        <begin position="96"/>
        <end position="118"/>
    </location>
</feature>
<evidence type="ECO:0000256" key="3">
    <source>
        <dbReference type="ARBA" id="ARBA00022692"/>
    </source>
</evidence>
<feature type="transmembrane region" description="Helical" evidence="6">
    <location>
        <begin position="63"/>
        <end position="84"/>
    </location>
</feature>
<accession>A0A972VYF7</accession>
<dbReference type="PANTHER" id="PTHR23505">
    <property type="entry name" value="SPINSTER"/>
    <property type="match status" value="1"/>
</dbReference>
<feature type="transmembrane region" description="Helical" evidence="6">
    <location>
        <begin position="273"/>
        <end position="294"/>
    </location>
</feature>
<dbReference type="Gene3D" id="1.20.1250.20">
    <property type="entry name" value="MFS general substrate transporter like domains"/>
    <property type="match status" value="2"/>
</dbReference>
<keyword evidence="4 6" id="KW-1133">Transmembrane helix</keyword>
<comment type="subcellular location">
    <subcellularLocation>
        <location evidence="1">Membrane</location>
        <topology evidence="1">Multi-pass membrane protein</topology>
    </subcellularLocation>
</comment>
<dbReference type="Pfam" id="PF07690">
    <property type="entry name" value="MFS_1"/>
    <property type="match status" value="1"/>
</dbReference>
<feature type="transmembrane region" description="Helical" evidence="6">
    <location>
        <begin position="182"/>
        <end position="200"/>
    </location>
</feature>
<evidence type="ECO:0000256" key="4">
    <source>
        <dbReference type="ARBA" id="ARBA00022989"/>
    </source>
</evidence>
<feature type="transmembrane region" description="Helical" evidence="6">
    <location>
        <begin position="155"/>
        <end position="176"/>
    </location>
</feature>
<evidence type="ECO:0000313" key="8">
    <source>
        <dbReference type="EMBL" id="NQV65649.1"/>
    </source>
</evidence>
<dbReference type="InterPro" id="IPR011701">
    <property type="entry name" value="MFS"/>
</dbReference>
<dbReference type="EMBL" id="JABMOJ010000366">
    <property type="protein sequence ID" value="NQV65649.1"/>
    <property type="molecule type" value="Genomic_DNA"/>
</dbReference>